<gene>
    <name evidence="1" type="ORF">ACOLOM_LOCUS14137</name>
</gene>
<feature type="non-terminal residue" evidence="1">
    <location>
        <position position="102"/>
    </location>
</feature>
<dbReference type="Proteomes" id="UP000789525">
    <property type="component" value="Unassembled WGS sequence"/>
</dbReference>
<evidence type="ECO:0000313" key="2">
    <source>
        <dbReference type="Proteomes" id="UP000789525"/>
    </source>
</evidence>
<feature type="non-terminal residue" evidence="1">
    <location>
        <position position="1"/>
    </location>
</feature>
<accession>A0ACA9R4F4</accession>
<organism evidence="1 2">
    <name type="scientific">Acaulospora colombiana</name>
    <dbReference type="NCBI Taxonomy" id="27376"/>
    <lineage>
        <taxon>Eukaryota</taxon>
        <taxon>Fungi</taxon>
        <taxon>Fungi incertae sedis</taxon>
        <taxon>Mucoromycota</taxon>
        <taxon>Glomeromycotina</taxon>
        <taxon>Glomeromycetes</taxon>
        <taxon>Diversisporales</taxon>
        <taxon>Acaulosporaceae</taxon>
        <taxon>Acaulospora</taxon>
    </lineage>
</organism>
<name>A0ACA9R4F4_9GLOM</name>
<protein>
    <submittedName>
        <fullName evidence="1">3473_t:CDS:1</fullName>
    </submittedName>
</protein>
<dbReference type="EMBL" id="CAJVPT010068682">
    <property type="protein sequence ID" value="CAG8776880.1"/>
    <property type="molecule type" value="Genomic_DNA"/>
</dbReference>
<reference evidence="1" key="1">
    <citation type="submission" date="2021-06" db="EMBL/GenBank/DDBJ databases">
        <authorList>
            <person name="Kallberg Y."/>
            <person name="Tangrot J."/>
            <person name="Rosling A."/>
        </authorList>
    </citation>
    <scope>NUCLEOTIDE SEQUENCE</scope>
    <source>
        <strain evidence="1">CL356</strain>
    </source>
</reference>
<sequence>GQARILVVVAATDRPRLSPLPRHSNECPPTITGSDAYSIHYDIGTGTSTPNSSSSGVNTIMDNGLGGNVKYPYTVLKRGKKHHAFSSEVVPYPLNYEARILD</sequence>
<keyword evidence="2" id="KW-1185">Reference proteome</keyword>
<proteinExistence type="predicted"/>
<evidence type="ECO:0000313" key="1">
    <source>
        <dbReference type="EMBL" id="CAG8776880.1"/>
    </source>
</evidence>
<comment type="caution">
    <text evidence="1">The sequence shown here is derived from an EMBL/GenBank/DDBJ whole genome shotgun (WGS) entry which is preliminary data.</text>
</comment>